<evidence type="ECO:0000313" key="4">
    <source>
        <dbReference type="Proteomes" id="UP000078576"/>
    </source>
</evidence>
<dbReference type="Proteomes" id="UP000078576">
    <property type="component" value="Unassembled WGS sequence"/>
</dbReference>
<keyword evidence="4" id="KW-1185">Reference proteome</keyword>
<dbReference type="AlphaFoldDB" id="A0A194VB23"/>
<name>A0A194VB23_CYTMA</name>
<reference evidence="4" key="1">
    <citation type="submission" date="2014-12" db="EMBL/GenBank/DDBJ databases">
        <title>Genome Sequence of Valsa Canker Pathogens Uncovers a Specific Adaption of Colonization on Woody Bark.</title>
        <authorList>
            <person name="Yin Z."/>
            <person name="Liu H."/>
            <person name="Gao X."/>
            <person name="Li Z."/>
            <person name="Song N."/>
            <person name="Ke X."/>
            <person name="Dai Q."/>
            <person name="Wu Y."/>
            <person name="Sun Y."/>
            <person name="Xu J.-R."/>
            <person name="Kang Z.K."/>
            <person name="Wang L."/>
            <person name="Huang L."/>
        </authorList>
    </citation>
    <scope>NUCLEOTIDE SEQUENCE [LARGE SCALE GENOMIC DNA]</scope>
    <source>
        <strain evidence="4">SXYL134</strain>
    </source>
</reference>
<keyword evidence="2" id="KW-0472">Membrane</keyword>
<accession>A0A194VB23</accession>
<protein>
    <submittedName>
        <fullName evidence="3">Uncharacterized protein</fullName>
    </submittedName>
</protein>
<keyword evidence="2" id="KW-1133">Transmembrane helix</keyword>
<feature type="region of interest" description="Disordered" evidence="1">
    <location>
        <begin position="54"/>
        <end position="80"/>
    </location>
</feature>
<keyword evidence="2" id="KW-0812">Transmembrane</keyword>
<feature type="transmembrane region" description="Helical" evidence="2">
    <location>
        <begin position="13"/>
        <end position="35"/>
    </location>
</feature>
<evidence type="ECO:0000256" key="2">
    <source>
        <dbReference type="SAM" id="Phobius"/>
    </source>
</evidence>
<gene>
    <name evidence="3" type="ORF">VP1G_11310</name>
</gene>
<evidence type="ECO:0000256" key="1">
    <source>
        <dbReference type="SAM" id="MobiDB-lite"/>
    </source>
</evidence>
<sequence>MRLTRHLLNGRDAAVLGSATVIIIVIIVAVVVKLFKIALSRGIADQVNMGKQINDEGISDHGDGDARPYRHANAVAQKKG</sequence>
<proteinExistence type="predicted"/>
<feature type="compositionally biased region" description="Basic and acidic residues" evidence="1">
    <location>
        <begin position="58"/>
        <end position="68"/>
    </location>
</feature>
<evidence type="ECO:0000313" key="3">
    <source>
        <dbReference type="EMBL" id="KUI61079.1"/>
    </source>
</evidence>
<organism evidence="3 4">
    <name type="scientific">Cytospora mali</name>
    <name type="common">Apple Valsa canker fungus</name>
    <name type="synonym">Valsa mali</name>
    <dbReference type="NCBI Taxonomy" id="578113"/>
    <lineage>
        <taxon>Eukaryota</taxon>
        <taxon>Fungi</taxon>
        <taxon>Dikarya</taxon>
        <taxon>Ascomycota</taxon>
        <taxon>Pezizomycotina</taxon>
        <taxon>Sordariomycetes</taxon>
        <taxon>Sordariomycetidae</taxon>
        <taxon>Diaporthales</taxon>
        <taxon>Cytosporaceae</taxon>
        <taxon>Cytospora</taxon>
    </lineage>
</organism>
<dbReference type="EMBL" id="KN714766">
    <property type="protein sequence ID" value="KUI61079.1"/>
    <property type="molecule type" value="Genomic_DNA"/>
</dbReference>